<feature type="compositionally biased region" description="Basic and acidic residues" evidence="1">
    <location>
        <begin position="1"/>
        <end position="10"/>
    </location>
</feature>
<dbReference type="Proteomes" id="UP000789508">
    <property type="component" value="Unassembled WGS sequence"/>
</dbReference>
<proteinExistence type="predicted"/>
<organism evidence="2 3">
    <name type="scientific">Ambispora leptoticha</name>
    <dbReference type="NCBI Taxonomy" id="144679"/>
    <lineage>
        <taxon>Eukaryota</taxon>
        <taxon>Fungi</taxon>
        <taxon>Fungi incertae sedis</taxon>
        <taxon>Mucoromycota</taxon>
        <taxon>Glomeromycotina</taxon>
        <taxon>Glomeromycetes</taxon>
        <taxon>Archaeosporales</taxon>
        <taxon>Ambisporaceae</taxon>
        <taxon>Ambispora</taxon>
    </lineage>
</organism>
<comment type="caution">
    <text evidence="2">The sequence shown here is derived from an EMBL/GenBank/DDBJ whole genome shotgun (WGS) entry which is preliminary data.</text>
</comment>
<evidence type="ECO:0000313" key="3">
    <source>
        <dbReference type="Proteomes" id="UP000789508"/>
    </source>
</evidence>
<accession>A0A9N9G1Y5</accession>
<name>A0A9N9G1Y5_9GLOM</name>
<protein>
    <submittedName>
        <fullName evidence="2">5505_t:CDS:1</fullName>
    </submittedName>
</protein>
<keyword evidence="3" id="KW-1185">Reference proteome</keyword>
<evidence type="ECO:0000313" key="2">
    <source>
        <dbReference type="EMBL" id="CAG8571819.1"/>
    </source>
</evidence>
<feature type="region of interest" description="Disordered" evidence="1">
    <location>
        <begin position="1"/>
        <end position="41"/>
    </location>
</feature>
<dbReference type="AlphaFoldDB" id="A0A9N9G1Y5"/>
<gene>
    <name evidence="2" type="ORF">ALEPTO_LOCUS6849</name>
</gene>
<feature type="compositionally biased region" description="Polar residues" evidence="1">
    <location>
        <begin position="11"/>
        <end position="20"/>
    </location>
</feature>
<evidence type="ECO:0000256" key="1">
    <source>
        <dbReference type="SAM" id="MobiDB-lite"/>
    </source>
</evidence>
<dbReference type="EMBL" id="CAJVPS010002575">
    <property type="protein sequence ID" value="CAG8571819.1"/>
    <property type="molecule type" value="Genomic_DNA"/>
</dbReference>
<sequence length="41" mass="4689">MEHLQRKEKQNYYTSGTQHKGGNERPNKITAAVSKKAGWSE</sequence>
<reference evidence="2" key="1">
    <citation type="submission" date="2021-06" db="EMBL/GenBank/DDBJ databases">
        <authorList>
            <person name="Kallberg Y."/>
            <person name="Tangrot J."/>
            <person name="Rosling A."/>
        </authorList>
    </citation>
    <scope>NUCLEOTIDE SEQUENCE</scope>
    <source>
        <strain evidence="2">FL130A</strain>
    </source>
</reference>